<dbReference type="GO" id="GO:0016705">
    <property type="term" value="F:oxidoreductase activity, acting on paired donors, with incorporation or reduction of molecular oxygen"/>
    <property type="evidence" value="ECO:0007669"/>
    <property type="project" value="InterPro"/>
</dbReference>
<dbReference type="InterPro" id="IPR001128">
    <property type="entry name" value="Cyt_P450"/>
</dbReference>
<dbReference type="PRINTS" id="PR00385">
    <property type="entry name" value="P450"/>
</dbReference>
<keyword evidence="6" id="KW-0560">Oxidoreductase</keyword>
<dbReference type="InterPro" id="IPR036396">
    <property type="entry name" value="Cyt_P450_sf"/>
</dbReference>
<evidence type="ECO:0000313" key="9">
    <source>
        <dbReference type="EMBL" id="KIX92995.1"/>
    </source>
</evidence>
<dbReference type="GO" id="GO:0020037">
    <property type="term" value="F:heme binding"/>
    <property type="evidence" value="ECO:0007669"/>
    <property type="project" value="InterPro"/>
</dbReference>
<evidence type="ECO:0000256" key="1">
    <source>
        <dbReference type="ARBA" id="ARBA00001971"/>
    </source>
</evidence>
<name>A0A0D2GU24_9EURO</name>
<dbReference type="InterPro" id="IPR002401">
    <property type="entry name" value="Cyt_P450_E_grp-I"/>
</dbReference>
<evidence type="ECO:0000256" key="7">
    <source>
        <dbReference type="PIRSR" id="PIRSR602401-1"/>
    </source>
</evidence>
<dbReference type="PANTHER" id="PTHR24305">
    <property type="entry name" value="CYTOCHROME P450"/>
    <property type="match status" value="1"/>
</dbReference>
<dbReference type="GO" id="GO:0004497">
    <property type="term" value="F:monooxygenase activity"/>
    <property type="evidence" value="ECO:0007669"/>
    <property type="project" value="UniProtKB-KW"/>
</dbReference>
<dbReference type="RefSeq" id="XP_016627118.1">
    <property type="nucleotide sequence ID" value="XM_016781757.1"/>
</dbReference>
<sequence length="511" mass="57786">MSHHWINSVKANIESSSPYRYGRENFGAIIFLAIFVWLSAKAVYNIYIHPLSGVPGPWVAKVLESYLVPAIATFKRSHKLLDLHRQYGGVVRVGVNQVSISDWTALKTIYTNKTSTKSELLYSTATFTGFHENIFSMRNKEAHHARRKLQNQSYSQQVVLRNEELLSEKANILVQRMIQGSRDSGSGYTVEVFRLNALFSLEVLMKCAFNRDYSEAPDKESLELLTSLEESGIALATRSALPFLDRHYAHLIPGPVGQSFKQLNRFITRVLELQDKFIRHELESDAASARFLLTPLLSHSDFHLGRKLNHDEVLEEAVALVFAGSGTTSTLLSYLLWCLAKHEDVQDRLRAELQGAGSSLSEIQQLPVLNAAIKETHRLYPSFMGMVPRTLDCPIVVGKHVLPKGTLVVMQNFVHQRDPFLFPDPDSWLPDRWLHETKDMSSALTPFSLGPGNCIGQNLAKAELYLATSKIIRTVKIRLSSEMVESDMHMEDRGFTQPRKKRLLLDLDVLN</sequence>
<gene>
    <name evidence="9" type="ORF">Z520_11268</name>
</gene>
<keyword evidence="4 7" id="KW-0479">Metal-binding</keyword>
<keyword evidence="8" id="KW-0472">Membrane</keyword>
<comment type="cofactor">
    <cofactor evidence="1 7">
        <name>heme</name>
        <dbReference type="ChEBI" id="CHEBI:30413"/>
    </cofactor>
</comment>
<accession>A0A0D2GU24</accession>
<evidence type="ECO:0000256" key="8">
    <source>
        <dbReference type="SAM" id="Phobius"/>
    </source>
</evidence>
<evidence type="ECO:0000256" key="6">
    <source>
        <dbReference type="ARBA" id="ARBA00023033"/>
    </source>
</evidence>
<keyword evidence="8" id="KW-1133">Transmembrane helix</keyword>
<dbReference type="EMBL" id="KN848098">
    <property type="protein sequence ID" value="KIX92995.1"/>
    <property type="molecule type" value="Genomic_DNA"/>
</dbReference>
<evidence type="ECO:0008006" key="11">
    <source>
        <dbReference type="Google" id="ProtNLM"/>
    </source>
</evidence>
<evidence type="ECO:0000256" key="5">
    <source>
        <dbReference type="ARBA" id="ARBA00023004"/>
    </source>
</evidence>
<keyword evidence="6" id="KW-0503">Monooxygenase</keyword>
<keyword evidence="3 7" id="KW-0349">Heme</keyword>
<proteinExistence type="inferred from homology"/>
<organism evidence="9 10">
    <name type="scientific">Fonsecaea multimorphosa CBS 102226</name>
    <dbReference type="NCBI Taxonomy" id="1442371"/>
    <lineage>
        <taxon>Eukaryota</taxon>
        <taxon>Fungi</taxon>
        <taxon>Dikarya</taxon>
        <taxon>Ascomycota</taxon>
        <taxon>Pezizomycotina</taxon>
        <taxon>Eurotiomycetes</taxon>
        <taxon>Chaetothyriomycetidae</taxon>
        <taxon>Chaetothyriales</taxon>
        <taxon>Herpotrichiellaceae</taxon>
        <taxon>Fonsecaea</taxon>
    </lineage>
</organism>
<protein>
    <recommendedName>
        <fullName evidence="11">Cytochrome P450 monooxygenase</fullName>
    </recommendedName>
</protein>
<dbReference type="GO" id="GO:0005506">
    <property type="term" value="F:iron ion binding"/>
    <property type="evidence" value="ECO:0007669"/>
    <property type="project" value="InterPro"/>
</dbReference>
<dbReference type="GeneID" id="27717014"/>
<comment type="similarity">
    <text evidence="2">Belongs to the cytochrome P450 family.</text>
</comment>
<dbReference type="Proteomes" id="UP000053411">
    <property type="component" value="Unassembled WGS sequence"/>
</dbReference>
<keyword evidence="8" id="KW-0812">Transmembrane</keyword>
<dbReference type="OrthoDB" id="1470350at2759"/>
<evidence type="ECO:0000256" key="3">
    <source>
        <dbReference type="ARBA" id="ARBA00022617"/>
    </source>
</evidence>
<feature type="transmembrane region" description="Helical" evidence="8">
    <location>
        <begin position="26"/>
        <end position="47"/>
    </location>
</feature>
<dbReference type="PRINTS" id="PR00463">
    <property type="entry name" value="EP450I"/>
</dbReference>
<dbReference type="Gene3D" id="1.10.630.10">
    <property type="entry name" value="Cytochrome P450"/>
    <property type="match status" value="1"/>
</dbReference>
<keyword evidence="10" id="KW-1185">Reference proteome</keyword>
<reference evidence="9 10" key="1">
    <citation type="submission" date="2015-01" db="EMBL/GenBank/DDBJ databases">
        <title>The Genome Sequence of Fonsecaea multimorphosa CBS 102226.</title>
        <authorList>
            <consortium name="The Broad Institute Genomics Platform"/>
            <person name="Cuomo C."/>
            <person name="de Hoog S."/>
            <person name="Gorbushina A."/>
            <person name="Stielow B."/>
            <person name="Teixiera M."/>
            <person name="Abouelleil A."/>
            <person name="Chapman S.B."/>
            <person name="Priest M."/>
            <person name="Young S.K."/>
            <person name="Wortman J."/>
            <person name="Nusbaum C."/>
            <person name="Birren B."/>
        </authorList>
    </citation>
    <scope>NUCLEOTIDE SEQUENCE [LARGE SCALE GENOMIC DNA]</scope>
    <source>
        <strain evidence="9 10">CBS 102226</strain>
    </source>
</reference>
<keyword evidence="5 7" id="KW-0408">Iron</keyword>
<dbReference type="VEuPathDB" id="FungiDB:Z520_11268"/>
<evidence type="ECO:0000256" key="2">
    <source>
        <dbReference type="ARBA" id="ARBA00010617"/>
    </source>
</evidence>
<dbReference type="InterPro" id="IPR050121">
    <property type="entry name" value="Cytochrome_P450_monoxygenase"/>
</dbReference>
<dbReference type="PANTHER" id="PTHR24305:SF210">
    <property type="entry name" value="CYTOCHROME P450 MONOOXYGENASE ASQL-RELATED"/>
    <property type="match status" value="1"/>
</dbReference>
<evidence type="ECO:0000256" key="4">
    <source>
        <dbReference type="ARBA" id="ARBA00022723"/>
    </source>
</evidence>
<dbReference type="AlphaFoldDB" id="A0A0D2GU24"/>
<dbReference type="STRING" id="1442371.A0A0D2GU24"/>
<dbReference type="Pfam" id="PF00067">
    <property type="entry name" value="p450"/>
    <property type="match status" value="1"/>
</dbReference>
<dbReference type="SUPFAM" id="SSF48264">
    <property type="entry name" value="Cytochrome P450"/>
    <property type="match status" value="1"/>
</dbReference>
<evidence type="ECO:0000313" key="10">
    <source>
        <dbReference type="Proteomes" id="UP000053411"/>
    </source>
</evidence>
<feature type="binding site" description="axial binding residue" evidence="7">
    <location>
        <position position="454"/>
    </location>
    <ligand>
        <name>heme</name>
        <dbReference type="ChEBI" id="CHEBI:30413"/>
    </ligand>
    <ligandPart>
        <name>Fe</name>
        <dbReference type="ChEBI" id="CHEBI:18248"/>
    </ligandPart>
</feature>